<evidence type="ECO:0000313" key="5">
    <source>
        <dbReference type="RefSeq" id="XP_022340910.1"/>
    </source>
</evidence>
<name>A0A8B8ELX6_CRAVI</name>
<evidence type="ECO:0000259" key="3">
    <source>
        <dbReference type="PROSITE" id="PS51670"/>
    </source>
</evidence>
<protein>
    <submittedName>
        <fullName evidence="5">Tyrosinase-like protein tyr-3 isoform X1</fullName>
    </submittedName>
</protein>
<comment type="caution">
    <text evidence="1">Lacks conserved residue(s) required for the propagation of feature annotation.</text>
</comment>
<accession>A0A8B8ELX6</accession>
<dbReference type="GeneID" id="111135278"/>
<evidence type="ECO:0000256" key="1">
    <source>
        <dbReference type="PROSITE-ProRule" id="PRU01005"/>
    </source>
</evidence>
<keyword evidence="4" id="KW-1185">Reference proteome</keyword>
<dbReference type="PANTHER" id="PTHR21724:SF109">
    <property type="entry name" value="SHKT DOMAIN-CONTAINING PROTEIN"/>
    <property type="match status" value="1"/>
</dbReference>
<dbReference type="SMART" id="SM00254">
    <property type="entry name" value="ShKT"/>
    <property type="match status" value="4"/>
</dbReference>
<organism evidence="4 5">
    <name type="scientific">Crassostrea virginica</name>
    <name type="common">Eastern oyster</name>
    <dbReference type="NCBI Taxonomy" id="6565"/>
    <lineage>
        <taxon>Eukaryota</taxon>
        <taxon>Metazoa</taxon>
        <taxon>Spiralia</taxon>
        <taxon>Lophotrochozoa</taxon>
        <taxon>Mollusca</taxon>
        <taxon>Bivalvia</taxon>
        <taxon>Autobranchia</taxon>
        <taxon>Pteriomorphia</taxon>
        <taxon>Ostreida</taxon>
        <taxon>Ostreoidea</taxon>
        <taxon>Ostreidae</taxon>
        <taxon>Crassostrea</taxon>
    </lineage>
</organism>
<reference evidence="5" key="1">
    <citation type="submission" date="2025-08" db="UniProtKB">
        <authorList>
            <consortium name="RefSeq"/>
        </authorList>
    </citation>
    <scope>IDENTIFICATION</scope>
    <source>
        <tissue evidence="5">Whole sample</tissue>
    </source>
</reference>
<dbReference type="OrthoDB" id="6121024at2759"/>
<dbReference type="InterPro" id="IPR003582">
    <property type="entry name" value="ShKT_dom"/>
</dbReference>
<dbReference type="PROSITE" id="PS51670">
    <property type="entry name" value="SHKT"/>
    <property type="match status" value="1"/>
</dbReference>
<keyword evidence="2" id="KW-0732">Signal</keyword>
<dbReference type="AlphaFoldDB" id="A0A8B8ELX6"/>
<feature type="domain" description="ShKT" evidence="3">
    <location>
        <begin position="28"/>
        <end position="61"/>
    </location>
</feature>
<dbReference type="Pfam" id="PF01549">
    <property type="entry name" value="ShK"/>
    <property type="match status" value="4"/>
</dbReference>
<dbReference type="PANTHER" id="PTHR21724">
    <property type="entry name" value="SHKT DOMAIN-CONTAINING PROTEIN"/>
    <property type="match status" value="1"/>
</dbReference>
<dbReference type="KEGG" id="cvn:111135278"/>
<evidence type="ECO:0000256" key="2">
    <source>
        <dbReference type="SAM" id="SignalP"/>
    </source>
</evidence>
<evidence type="ECO:0000313" key="4">
    <source>
        <dbReference type="Proteomes" id="UP000694844"/>
    </source>
</evidence>
<dbReference type="Gene3D" id="1.10.10.1940">
    <property type="match status" value="1"/>
</dbReference>
<feature type="chain" id="PRO_5034382460" evidence="2">
    <location>
        <begin position="21"/>
        <end position="234"/>
    </location>
</feature>
<gene>
    <name evidence="5" type="primary">LOC111135278</name>
</gene>
<feature type="signal peptide" evidence="2">
    <location>
        <begin position="1"/>
        <end position="20"/>
    </location>
</feature>
<dbReference type="RefSeq" id="XP_022340910.1">
    <property type="nucleotide sequence ID" value="XM_022485202.1"/>
</dbReference>
<sequence>MTGIMYILILLSLPFATVTGQSTDGSVCRDKLDNCARYGQATCQKFQQWAQDNCRAFCQFCVAPPTTPVPCADKLGNCKDYGATVCQDPLYAPWVIDNCRYHCRQCSDDQLAIADSKTTTLPPPPCVDKIKICGRYGQSACTSYKPWAQDNCRNFCRYCTQEQLLIVDSKTTTTTTLATPPKPCADKIPHCDVYNDDICTNEKYRSWAEENCPVYCMLCSTSELNRRMIRGPTE</sequence>
<dbReference type="Proteomes" id="UP000694844">
    <property type="component" value="Chromosome 5"/>
</dbReference>
<proteinExistence type="predicted"/>